<evidence type="ECO:0000313" key="1">
    <source>
        <dbReference type="EMBL" id="KAI3797876.1"/>
    </source>
</evidence>
<reference evidence="1 2" key="2">
    <citation type="journal article" date="2022" name="Mol. Ecol. Resour.">
        <title>The genomes of chicory, endive, great burdock and yacon provide insights into Asteraceae paleo-polyploidization history and plant inulin production.</title>
        <authorList>
            <person name="Fan W."/>
            <person name="Wang S."/>
            <person name="Wang H."/>
            <person name="Wang A."/>
            <person name="Jiang F."/>
            <person name="Liu H."/>
            <person name="Zhao H."/>
            <person name="Xu D."/>
            <person name="Zhang Y."/>
        </authorList>
    </citation>
    <scope>NUCLEOTIDE SEQUENCE [LARGE SCALE GENOMIC DNA]</scope>
    <source>
        <strain evidence="2">cv. Yunnan</strain>
        <tissue evidence="1">Leaves</tissue>
    </source>
</reference>
<reference evidence="2" key="1">
    <citation type="journal article" date="2022" name="Mol. Ecol. Resour.">
        <title>The genomes of chicory, endive, great burdock and yacon provide insights into Asteraceae palaeo-polyploidization history and plant inulin production.</title>
        <authorList>
            <person name="Fan W."/>
            <person name="Wang S."/>
            <person name="Wang H."/>
            <person name="Wang A."/>
            <person name="Jiang F."/>
            <person name="Liu H."/>
            <person name="Zhao H."/>
            <person name="Xu D."/>
            <person name="Zhang Y."/>
        </authorList>
    </citation>
    <scope>NUCLEOTIDE SEQUENCE [LARGE SCALE GENOMIC DNA]</scope>
    <source>
        <strain evidence="2">cv. Yunnan</strain>
    </source>
</reference>
<dbReference type="EMBL" id="CM042028">
    <property type="protein sequence ID" value="KAI3797876.1"/>
    <property type="molecule type" value="Genomic_DNA"/>
</dbReference>
<dbReference type="Proteomes" id="UP001056120">
    <property type="component" value="Linkage Group LG11"/>
</dbReference>
<evidence type="ECO:0000313" key="2">
    <source>
        <dbReference type="Proteomes" id="UP001056120"/>
    </source>
</evidence>
<organism evidence="1 2">
    <name type="scientific">Smallanthus sonchifolius</name>
    <dbReference type="NCBI Taxonomy" id="185202"/>
    <lineage>
        <taxon>Eukaryota</taxon>
        <taxon>Viridiplantae</taxon>
        <taxon>Streptophyta</taxon>
        <taxon>Embryophyta</taxon>
        <taxon>Tracheophyta</taxon>
        <taxon>Spermatophyta</taxon>
        <taxon>Magnoliopsida</taxon>
        <taxon>eudicotyledons</taxon>
        <taxon>Gunneridae</taxon>
        <taxon>Pentapetalae</taxon>
        <taxon>asterids</taxon>
        <taxon>campanulids</taxon>
        <taxon>Asterales</taxon>
        <taxon>Asteraceae</taxon>
        <taxon>Asteroideae</taxon>
        <taxon>Heliantheae alliance</taxon>
        <taxon>Millerieae</taxon>
        <taxon>Smallanthus</taxon>
    </lineage>
</organism>
<accession>A0ACB9HRL3</accession>
<gene>
    <name evidence="1" type="ORF">L1987_33140</name>
</gene>
<name>A0ACB9HRL3_9ASTR</name>
<comment type="caution">
    <text evidence="1">The sequence shown here is derived from an EMBL/GenBank/DDBJ whole genome shotgun (WGS) entry which is preliminary data.</text>
</comment>
<protein>
    <submittedName>
        <fullName evidence="1">Uncharacterized protein</fullName>
    </submittedName>
</protein>
<sequence>MKILPSGDRVIWEGVKPSGCTPREREWEETQVDCVLRHTHDIEGITYAHEAGQNSFKHSQISWVRLVTLVQALRKLNNREIPANEYRA</sequence>
<keyword evidence="2" id="KW-1185">Reference proteome</keyword>
<proteinExistence type="predicted"/>